<feature type="signal peptide" evidence="1">
    <location>
        <begin position="1"/>
        <end position="19"/>
    </location>
</feature>
<dbReference type="Proteomes" id="UP000023152">
    <property type="component" value="Unassembled WGS sequence"/>
</dbReference>
<sequence>MTALFFRMMLLFWVSCVYTGCLLSFSATVPFLQRSALEKQSLIASSMLFTLGLLDCLKREEQKRHSENFLSSTENYYSRKSNDSFQKNNFNFNYLQLIRFWNHNCRTTNVIMYKILTNLFFKFFCQKRQKIPKNCKFASFLINIYELLIY</sequence>
<dbReference type="AlphaFoldDB" id="X6LVP8"/>
<organism evidence="2 3">
    <name type="scientific">Reticulomyxa filosa</name>
    <dbReference type="NCBI Taxonomy" id="46433"/>
    <lineage>
        <taxon>Eukaryota</taxon>
        <taxon>Sar</taxon>
        <taxon>Rhizaria</taxon>
        <taxon>Retaria</taxon>
        <taxon>Foraminifera</taxon>
        <taxon>Monothalamids</taxon>
        <taxon>Reticulomyxidae</taxon>
        <taxon>Reticulomyxa</taxon>
    </lineage>
</organism>
<evidence type="ECO:0000313" key="3">
    <source>
        <dbReference type="Proteomes" id="UP000023152"/>
    </source>
</evidence>
<evidence type="ECO:0000256" key="1">
    <source>
        <dbReference type="SAM" id="SignalP"/>
    </source>
</evidence>
<keyword evidence="3" id="KW-1185">Reference proteome</keyword>
<gene>
    <name evidence="2" type="ORF">RFI_32606</name>
</gene>
<feature type="chain" id="PRO_5004974982" evidence="1">
    <location>
        <begin position="20"/>
        <end position="150"/>
    </location>
</feature>
<protein>
    <submittedName>
        <fullName evidence="2">Uncharacterized protein</fullName>
    </submittedName>
</protein>
<dbReference type="EMBL" id="ASPP01028935">
    <property type="protein sequence ID" value="ETO04790.1"/>
    <property type="molecule type" value="Genomic_DNA"/>
</dbReference>
<feature type="non-terminal residue" evidence="2">
    <location>
        <position position="150"/>
    </location>
</feature>
<name>X6LVP8_RETFI</name>
<proteinExistence type="predicted"/>
<reference evidence="2 3" key="1">
    <citation type="journal article" date="2013" name="Curr. Biol.">
        <title>The Genome of the Foraminiferan Reticulomyxa filosa.</title>
        <authorList>
            <person name="Glockner G."/>
            <person name="Hulsmann N."/>
            <person name="Schleicher M."/>
            <person name="Noegel A.A."/>
            <person name="Eichinger L."/>
            <person name="Gallinger C."/>
            <person name="Pawlowski J."/>
            <person name="Sierra R."/>
            <person name="Euteneuer U."/>
            <person name="Pillet L."/>
            <person name="Moustafa A."/>
            <person name="Platzer M."/>
            <person name="Groth M."/>
            <person name="Szafranski K."/>
            <person name="Schliwa M."/>
        </authorList>
    </citation>
    <scope>NUCLEOTIDE SEQUENCE [LARGE SCALE GENOMIC DNA]</scope>
</reference>
<keyword evidence="1" id="KW-0732">Signal</keyword>
<evidence type="ECO:0000313" key="2">
    <source>
        <dbReference type="EMBL" id="ETO04790.1"/>
    </source>
</evidence>
<accession>X6LVP8</accession>
<comment type="caution">
    <text evidence="2">The sequence shown here is derived from an EMBL/GenBank/DDBJ whole genome shotgun (WGS) entry which is preliminary data.</text>
</comment>